<dbReference type="InterPro" id="IPR022630">
    <property type="entry name" value="S-AdoMet_synt_C"/>
</dbReference>
<keyword evidence="22" id="KW-1185">Reference proteome</keyword>
<evidence type="ECO:0000256" key="18">
    <source>
        <dbReference type="RuleBase" id="RU000541"/>
    </source>
</evidence>
<evidence type="ECO:0000256" key="14">
    <source>
        <dbReference type="ARBA" id="ARBA00022842"/>
    </source>
</evidence>
<proteinExistence type="inferred from homology"/>
<evidence type="ECO:0000256" key="4">
    <source>
        <dbReference type="ARBA" id="ARBA00004496"/>
    </source>
</evidence>
<dbReference type="FunFam" id="3.30.300.10:FF:000004">
    <property type="entry name" value="S-adenosylmethionine synthase"/>
    <property type="match status" value="1"/>
</dbReference>
<dbReference type="AlphaFoldDB" id="A0ABD1PKM4"/>
<dbReference type="SUPFAM" id="SSF49599">
    <property type="entry name" value="TRAF domain-like"/>
    <property type="match status" value="2"/>
</dbReference>
<dbReference type="CDD" id="cd18079">
    <property type="entry name" value="S-AdoMet_synt"/>
    <property type="match status" value="1"/>
</dbReference>
<keyword evidence="13 18" id="KW-0067">ATP-binding</keyword>
<evidence type="ECO:0000256" key="17">
    <source>
        <dbReference type="ARBA" id="ARBA00048344"/>
    </source>
</evidence>
<dbReference type="HAMAP" id="MF_00086">
    <property type="entry name" value="S_AdoMet_synth1"/>
    <property type="match status" value="1"/>
</dbReference>
<dbReference type="InterPro" id="IPR008974">
    <property type="entry name" value="TRAF-like"/>
</dbReference>
<feature type="domain" description="MATH" evidence="20">
    <location>
        <begin position="197"/>
        <end position="324"/>
    </location>
</feature>
<evidence type="ECO:0000313" key="21">
    <source>
        <dbReference type="EMBL" id="KAL2464457.1"/>
    </source>
</evidence>
<evidence type="ECO:0000256" key="13">
    <source>
        <dbReference type="ARBA" id="ARBA00022840"/>
    </source>
</evidence>
<keyword evidence="16" id="KW-0170">Cobalt</keyword>
<dbReference type="InterPro" id="IPR002133">
    <property type="entry name" value="S-AdoMet_synthetase"/>
</dbReference>
<dbReference type="PANTHER" id="PTHR11964">
    <property type="entry name" value="S-ADENOSYLMETHIONINE SYNTHETASE"/>
    <property type="match status" value="1"/>
</dbReference>
<dbReference type="Pfam" id="PF02772">
    <property type="entry name" value="S-AdoMet_synt_M"/>
    <property type="match status" value="1"/>
</dbReference>
<keyword evidence="11 18" id="KW-0479">Metal-binding</keyword>
<comment type="cofactor">
    <cofactor evidence="2">
        <name>Mg(2+)</name>
        <dbReference type="ChEBI" id="CHEBI:18420"/>
    </cofactor>
</comment>
<comment type="subunit">
    <text evidence="7">Homotetramer.</text>
</comment>
<protein>
    <recommendedName>
        <fullName evidence="18">S-adenosylmethionine synthase</fullName>
        <ecNumber evidence="18">2.5.1.6</ecNumber>
    </recommendedName>
</protein>
<evidence type="ECO:0000256" key="15">
    <source>
        <dbReference type="ARBA" id="ARBA00022958"/>
    </source>
</evidence>
<evidence type="ECO:0000259" key="20">
    <source>
        <dbReference type="PROSITE" id="PS50144"/>
    </source>
</evidence>
<sequence>MKEGLLFERFKVQTQKCLLISSGAALFLILSGISRSVSDTPPNHYTMKVQLFSQFAKNKIETYHSSDFEAGGYKWKLVVYPNGNKDKGITDHISLYLVMTQVESLNPGWEIRTVFRLYLLDQNKDNYFTLGDIAGKRFHRMKHEWGFDKFVPLTLFNDPAKGYLVNDTCVFGAEVYITQEKHTGKGEILSMIKDAISYKHTWKIDDFSSLSDECLNSIPFNAADQTWKIQVYPKGKGSGIGNYISVYLSLAEPEKLSSTTKIYAEFTLRILDKINGKHYFGTANYWFSASNNVRGWPRFVSVPYFNMQHAGLLVKNICFVEAEGHFATLITSPIYFPLSSLLSITSLYLLHTLSFIVMETFLFTSESVNEGHPDKLCDQISDAVLDACLAQDPESKVACETCTKTNMVMVFGEITTKTNVDYEKIVRDTCRSIGFVSDDVGLDADNCKVLVNIEQQSPDIAQGVHGHLTKRPEEIGAGDQGHMFGYATDETPELMPLSHVLATKLGARLTEVRKNGTCPWLRPDGKTQVTVEYYNDKGAMVPVRVHTVLISTQHDETVTNDEIAADLKEHVIKPVIPEKYLDEKTIFHLNPSGRFVIGGPHGDAGLTGRKIIIDTYGGWGAHGGGAFSGKDPTKVDRSGAYIVRQAAKSIVASGLARRCIVQVSYAIGVPEPLSVFVDTYGTGSIHDKEILTIVKENFDFRPGMIAINLDLKRGGNHRFLKTAAYGHFGRDDPDFTWEVAKHLKWEKGQA</sequence>
<reference evidence="22" key="1">
    <citation type="submission" date="2024-07" db="EMBL/GenBank/DDBJ databases">
        <title>Two chromosome-level genome assemblies of Korean endemic species Abeliophyllum distichum and Forsythia ovata (Oleaceae).</title>
        <authorList>
            <person name="Jang H."/>
        </authorList>
    </citation>
    <scope>NUCLEOTIDE SEQUENCE [LARGE SCALE GENOMIC DNA]</scope>
</reference>
<dbReference type="Pfam" id="PF22486">
    <property type="entry name" value="MATH_2"/>
    <property type="match status" value="2"/>
</dbReference>
<organism evidence="21 22">
    <name type="scientific">Forsythia ovata</name>
    <dbReference type="NCBI Taxonomy" id="205694"/>
    <lineage>
        <taxon>Eukaryota</taxon>
        <taxon>Viridiplantae</taxon>
        <taxon>Streptophyta</taxon>
        <taxon>Embryophyta</taxon>
        <taxon>Tracheophyta</taxon>
        <taxon>Spermatophyta</taxon>
        <taxon>Magnoliopsida</taxon>
        <taxon>eudicotyledons</taxon>
        <taxon>Gunneridae</taxon>
        <taxon>Pentapetalae</taxon>
        <taxon>asterids</taxon>
        <taxon>lamiids</taxon>
        <taxon>Lamiales</taxon>
        <taxon>Oleaceae</taxon>
        <taxon>Forsythieae</taxon>
        <taxon>Forsythia</taxon>
    </lineage>
</organism>
<feature type="domain" description="MATH" evidence="20">
    <location>
        <begin position="42"/>
        <end position="175"/>
    </location>
</feature>
<dbReference type="PROSITE" id="PS50144">
    <property type="entry name" value="MATH"/>
    <property type="match status" value="2"/>
</dbReference>
<dbReference type="Gene3D" id="2.60.210.10">
    <property type="entry name" value="Apoptosis, Tumor Necrosis Factor Receptor Associated Protein 2, Chain A"/>
    <property type="match status" value="2"/>
</dbReference>
<dbReference type="Pfam" id="PF02773">
    <property type="entry name" value="S-AdoMet_synt_C"/>
    <property type="match status" value="1"/>
</dbReference>
<keyword evidence="9 18" id="KW-0554">One-carbon metabolism</keyword>
<dbReference type="InterPro" id="IPR022628">
    <property type="entry name" value="S-AdoMet_synt_N"/>
</dbReference>
<dbReference type="FunFam" id="3.30.300.10:FF:000003">
    <property type="entry name" value="S-adenosylmethionine synthase"/>
    <property type="match status" value="1"/>
</dbReference>
<dbReference type="PROSITE" id="PS00376">
    <property type="entry name" value="ADOMET_SYNTHASE_1"/>
    <property type="match status" value="1"/>
</dbReference>
<evidence type="ECO:0000256" key="9">
    <source>
        <dbReference type="ARBA" id="ARBA00022563"/>
    </source>
</evidence>
<keyword evidence="10 18" id="KW-0808">Transferase</keyword>
<comment type="cofactor">
    <cofactor evidence="18">
        <name>Mn(2+)</name>
        <dbReference type="ChEBI" id="CHEBI:29035"/>
    </cofactor>
    <cofactor evidence="18">
        <name>Mg(2+)</name>
        <dbReference type="ChEBI" id="CHEBI:18420"/>
    </cofactor>
    <cofactor evidence="18">
        <name>Co(2+)</name>
        <dbReference type="ChEBI" id="CHEBI:48828"/>
    </cofactor>
    <text evidence="18">Binds 2 divalent ions per subunit. The metal ions interact primarily with the substrate. Can utilize magnesium, manganese or cobalt (in vitro).</text>
</comment>
<evidence type="ECO:0000256" key="3">
    <source>
        <dbReference type="ARBA" id="ARBA00003583"/>
    </source>
</evidence>
<dbReference type="Proteomes" id="UP001604277">
    <property type="component" value="Unassembled WGS sequence"/>
</dbReference>
<dbReference type="Gene3D" id="3.30.300.10">
    <property type="match status" value="3"/>
</dbReference>
<comment type="cofactor">
    <cofactor evidence="18">
        <name>K(+)</name>
        <dbReference type="ChEBI" id="CHEBI:29103"/>
    </cofactor>
    <text evidence="18">Binds 1 potassium ion per subunit. The potassium ion interacts primarily with the substrate.</text>
</comment>
<evidence type="ECO:0000256" key="5">
    <source>
        <dbReference type="ARBA" id="ARBA00005224"/>
    </source>
</evidence>
<evidence type="ECO:0000256" key="7">
    <source>
        <dbReference type="ARBA" id="ARBA00011881"/>
    </source>
</evidence>
<keyword evidence="8" id="KW-0963">Cytoplasm</keyword>
<comment type="subcellular location">
    <subcellularLocation>
        <location evidence="4">Cytoplasm</location>
    </subcellularLocation>
</comment>
<dbReference type="CDD" id="cd00121">
    <property type="entry name" value="MATH"/>
    <property type="match status" value="2"/>
</dbReference>
<dbReference type="GO" id="GO:0006730">
    <property type="term" value="P:one-carbon metabolic process"/>
    <property type="evidence" value="ECO:0007669"/>
    <property type="project" value="UniProtKB-KW"/>
</dbReference>
<dbReference type="EC" id="2.5.1.6" evidence="18"/>
<evidence type="ECO:0000256" key="12">
    <source>
        <dbReference type="ARBA" id="ARBA00022741"/>
    </source>
</evidence>
<comment type="caution">
    <text evidence="21">The sequence shown here is derived from an EMBL/GenBank/DDBJ whole genome shotgun (WGS) entry which is preliminary data.</text>
</comment>
<dbReference type="InterPro" id="IPR022631">
    <property type="entry name" value="ADOMET_SYNTHASE_CS"/>
</dbReference>
<comment type="function">
    <text evidence="3">Catalyzes the formation of S-adenosylmethionine from methionine and ATP. The reaction comprises two steps that are both catalyzed by the same enzyme: formation of S-adenosylmethionine (AdoMet) and triphosphate, and subsequent hydrolysis of the triphosphate.</text>
</comment>
<dbReference type="PROSITE" id="PS00377">
    <property type="entry name" value="ADOMET_SYNTHASE_2"/>
    <property type="match status" value="1"/>
</dbReference>
<evidence type="ECO:0000256" key="19">
    <source>
        <dbReference type="RuleBase" id="RU004462"/>
    </source>
</evidence>
<dbReference type="EMBL" id="JBFOLJ010000018">
    <property type="protein sequence ID" value="KAL2464457.1"/>
    <property type="molecule type" value="Genomic_DNA"/>
</dbReference>
<dbReference type="FunFam" id="3.30.300.10:FF:000001">
    <property type="entry name" value="S-adenosylmethionine synthase"/>
    <property type="match status" value="1"/>
</dbReference>
<evidence type="ECO:0000256" key="8">
    <source>
        <dbReference type="ARBA" id="ARBA00022490"/>
    </source>
</evidence>
<comment type="pathway">
    <text evidence="5 18">Amino-acid biosynthesis; S-adenosyl-L-methionine biosynthesis; S-adenosyl-L-methionine from L-methionine: step 1/1.</text>
</comment>
<dbReference type="GO" id="GO:0005737">
    <property type="term" value="C:cytoplasm"/>
    <property type="evidence" value="ECO:0007669"/>
    <property type="project" value="UniProtKB-SubCell"/>
</dbReference>
<evidence type="ECO:0000313" key="22">
    <source>
        <dbReference type="Proteomes" id="UP001604277"/>
    </source>
</evidence>
<evidence type="ECO:0000256" key="10">
    <source>
        <dbReference type="ARBA" id="ARBA00022679"/>
    </source>
</evidence>
<gene>
    <name evidence="21" type="ORF">Fot_52413</name>
</gene>
<dbReference type="GO" id="GO:0005524">
    <property type="term" value="F:ATP binding"/>
    <property type="evidence" value="ECO:0007669"/>
    <property type="project" value="UniProtKB-KW"/>
</dbReference>
<dbReference type="NCBIfam" id="TIGR01034">
    <property type="entry name" value="metK"/>
    <property type="match status" value="1"/>
</dbReference>
<dbReference type="GO" id="GO:0004478">
    <property type="term" value="F:methionine adenosyltransferase activity"/>
    <property type="evidence" value="ECO:0007669"/>
    <property type="project" value="UniProtKB-EC"/>
</dbReference>
<keyword evidence="12 18" id="KW-0547">Nucleotide-binding</keyword>
<keyword evidence="14 18" id="KW-0460">Magnesium</keyword>
<keyword evidence="15 18" id="KW-0630">Potassium</keyword>
<evidence type="ECO:0000256" key="11">
    <source>
        <dbReference type="ARBA" id="ARBA00022723"/>
    </source>
</evidence>
<name>A0ABD1PKM4_9LAMI</name>
<comment type="similarity">
    <text evidence="6 19">Belongs to the AdoMet synthase family.</text>
</comment>
<dbReference type="InterPro" id="IPR022636">
    <property type="entry name" value="S-AdoMet_synthetase_sfam"/>
</dbReference>
<evidence type="ECO:0000256" key="16">
    <source>
        <dbReference type="ARBA" id="ARBA00023285"/>
    </source>
</evidence>
<dbReference type="GO" id="GO:0046872">
    <property type="term" value="F:metal ion binding"/>
    <property type="evidence" value="ECO:0007669"/>
    <property type="project" value="UniProtKB-KW"/>
</dbReference>
<comment type="cofactor">
    <cofactor evidence="1">
        <name>Co(2+)</name>
        <dbReference type="ChEBI" id="CHEBI:48828"/>
    </cofactor>
</comment>
<evidence type="ECO:0000256" key="1">
    <source>
        <dbReference type="ARBA" id="ARBA00001941"/>
    </source>
</evidence>
<dbReference type="SMART" id="SM00061">
    <property type="entry name" value="MATH"/>
    <property type="match status" value="2"/>
</dbReference>
<dbReference type="SUPFAM" id="SSF55973">
    <property type="entry name" value="S-adenosylmethionine synthetase"/>
    <property type="match status" value="3"/>
</dbReference>
<accession>A0ABD1PKM4</accession>
<comment type="catalytic activity">
    <reaction evidence="17 18">
        <text>L-methionine + ATP + H2O = S-adenosyl-L-methionine + phosphate + diphosphate</text>
        <dbReference type="Rhea" id="RHEA:21080"/>
        <dbReference type="ChEBI" id="CHEBI:15377"/>
        <dbReference type="ChEBI" id="CHEBI:30616"/>
        <dbReference type="ChEBI" id="CHEBI:33019"/>
        <dbReference type="ChEBI" id="CHEBI:43474"/>
        <dbReference type="ChEBI" id="CHEBI:57844"/>
        <dbReference type="ChEBI" id="CHEBI:59789"/>
        <dbReference type="EC" id="2.5.1.6"/>
    </reaction>
</comment>
<evidence type="ECO:0000256" key="2">
    <source>
        <dbReference type="ARBA" id="ARBA00001946"/>
    </source>
</evidence>
<dbReference type="InterPro" id="IPR022629">
    <property type="entry name" value="S-AdoMet_synt_central"/>
</dbReference>
<dbReference type="Pfam" id="PF00438">
    <property type="entry name" value="S-AdoMet_synt_N"/>
    <property type="match status" value="1"/>
</dbReference>
<evidence type="ECO:0000256" key="6">
    <source>
        <dbReference type="ARBA" id="ARBA00009685"/>
    </source>
</evidence>
<dbReference type="InterPro" id="IPR002083">
    <property type="entry name" value="MATH/TRAF_dom"/>
</dbReference>